<gene>
    <name evidence="1" type="ORF">MANES_08G138400v8</name>
</gene>
<dbReference type="AlphaFoldDB" id="A0A2C9VG33"/>
<dbReference type="InterPro" id="IPR008949">
    <property type="entry name" value="Isoprenoid_synthase_dom_sf"/>
</dbReference>
<proteinExistence type="predicted"/>
<sequence length="126" mass="14304">MAGQVVQMRSNKEQEISRPLANFPPTVWGCDFASIPSFNSRKDVNELRKISKEKAMEELRKMCDNAWKDVNEESMGPTVVPLPLITSIINLARGMHVVYQYDDAYTIATSLKDNVILMFVEPLPED</sequence>
<dbReference type="Gramene" id="Manes.08G138400.1.v8.1">
    <property type="protein sequence ID" value="Manes.08G138400.1.v8.1.CDS"/>
    <property type="gene ID" value="Manes.08G138400.v8.1"/>
</dbReference>
<evidence type="ECO:0000313" key="2">
    <source>
        <dbReference type="Proteomes" id="UP000091857"/>
    </source>
</evidence>
<keyword evidence="2" id="KW-1185">Reference proteome</keyword>
<accession>A0A2C9VG33</accession>
<reference evidence="2" key="1">
    <citation type="journal article" date="2016" name="Nat. Biotechnol.">
        <title>Sequencing wild and cultivated cassava and related species reveals extensive interspecific hybridization and genetic diversity.</title>
        <authorList>
            <person name="Bredeson J.V."/>
            <person name="Lyons J.B."/>
            <person name="Prochnik S.E."/>
            <person name="Wu G.A."/>
            <person name="Ha C.M."/>
            <person name="Edsinger-Gonzales E."/>
            <person name="Grimwood J."/>
            <person name="Schmutz J."/>
            <person name="Rabbi I.Y."/>
            <person name="Egesi C."/>
            <person name="Nauluvula P."/>
            <person name="Lebot V."/>
            <person name="Ndunguru J."/>
            <person name="Mkamilo G."/>
            <person name="Bart R.S."/>
            <person name="Setter T.L."/>
            <person name="Gleadow R.M."/>
            <person name="Kulakow P."/>
            <person name="Ferguson M.E."/>
            <person name="Rounsley S."/>
            <person name="Rokhsar D.S."/>
        </authorList>
    </citation>
    <scope>NUCLEOTIDE SEQUENCE [LARGE SCALE GENOMIC DNA]</scope>
    <source>
        <strain evidence="2">cv. AM560-2</strain>
    </source>
</reference>
<name>A0A2C9VG33_MANES</name>
<protein>
    <recommendedName>
        <fullName evidence="3">Terpene synthase metal-binding domain-containing protein</fullName>
    </recommendedName>
</protein>
<evidence type="ECO:0000313" key="1">
    <source>
        <dbReference type="EMBL" id="OAY44293.1"/>
    </source>
</evidence>
<dbReference type="EMBL" id="CM004394">
    <property type="protein sequence ID" value="OAY44293.1"/>
    <property type="molecule type" value="Genomic_DNA"/>
</dbReference>
<dbReference type="Proteomes" id="UP000091857">
    <property type="component" value="Chromosome 8"/>
</dbReference>
<organism evidence="1 2">
    <name type="scientific">Manihot esculenta</name>
    <name type="common">Cassava</name>
    <name type="synonym">Jatropha manihot</name>
    <dbReference type="NCBI Taxonomy" id="3983"/>
    <lineage>
        <taxon>Eukaryota</taxon>
        <taxon>Viridiplantae</taxon>
        <taxon>Streptophyta</taxon>
        <taxon>Embryophyta</taxon>
        <taxon>Tracheophyta</taxon>
        <taxon>Spermatophyta</taxon>
        <taxon>Magnoliopsida</taxon>
        <taxon>eudicotyledons</taxon>
        <taxon>Gunneridae</taxon>
        <taxon>Pentapetalae</taxon>
        <taxon>rosids</taxon>
        <taxon>fabids</taxon>
        <taxon>Malpighiales</taxon>
        <taxon>Euphorbiaceae</taxon>
        <taxon>Crotonoideae</taxon>
        <taxon>Manihoteae</taxon>
        <taxon>Manihot</taxon>
    </lineage>
</organism>
<dbReference type="STRING" id="3983.A0A2C9VG33"/>
<comment type="caution">
    <text evidence="1">The sequence shown here is derived from an EMBL/GenBank/DDBJ whole genome shotgun (WGS) entry which is preliminary data.</text>
</comment>
<dbReference type="Gene3D" id="1.10.600.10">
    <property type="entry name" value="Farnesyl Diphosphate Synthase"/>
    <property type="match status" value="1"/>
</dbReference>
<dbReference type="SUPFAM" id="SSF48576">
    <property type="entry name" value="Terpenoid synthases"/>
    <property type="match status" value="1"/>
</dbReference>
<evidence type="ECO:0008006" key="3">
    <source>
        <dbReference type="Google" id="ProtNLM"/>
    </source>
</evidence>